<dbReference type="SUPFAM" id="SSF50729">
    <property type="entry name" value="PH domain-like"/>
    <property type="match status" value="1"/>
</dbReference>
<feature type="compositionally biased region" description="Low complexity" evidence="1">
    <location>
        <begin position="118"/>
        <end position="144"/>
    </location>
</feature>
<dbReference type="RefSeq" id="XP_002681405.1">
    <property type="nucleotide sequence ID" value="XM_002681359.1"/>
</dbReference>
<protein>
    <recommendedName>
        <fullName evidence="4">PH domain-containing protein</fullName>
    </recommendedName>
</protein>
<feature type="compositionally biased region" description="Low complexity" evidence="1">
    <location>
        <begin position="640"/>
        <end position="649"/>
    </location>
</feature>
<evidence type="ECO:0000256" key="1">
    <source>
        <dbReference type="SAM" id="MobiDB-lite"/>
    </source>
</evidence>
<feature type="compositionally biased region" description="Gly residues" evidence="1">
    <location>
        <begin position="197"/>
        <end position="216"/>
    </location>
</feature>
<feature type="compositionally biased region" description="Polar residues" evidence="1">
    <location>
        <begin position="394"/>
        <end position="405"/>
    </location>
</feature>
<feature type="compositionally biased region" description="Low complexity" evidence="1">
    <location>
        <begin position="29"/>
        <end position="39"/>
    </location>
</feature>
<dbReference type="GeneID" id="8862327"/>
<evidence type="ECO:0000313" key="2">
    <source>
        <dbReference type="EMBL" id="EFC48661.1"/>
    </source>
</evidence>
<feature type="compositionally biased region" description="Low complexity" evidence="1">
    <location>
        <begin position="96"/>
        <end position="106"/>
    </location>
</feature>
<feature type="compositionally biased region" description="Low complexity" evidence="1">
    <location>
        <begin position="61"/>
        <end position="78"/>
    </location>
</feature>
<feature type="region of interest" description="Disordered" evidence="1">
    <location>
        <begin position="640"/>
        <end position="665"/>
    </location>
</feature>
<dbReference type="VEuPathDB" id="AmoebaDB:NAEGRDRAFT_57022"/>
<organism evidence="3">
    <name type="scientific">Naegleria gruberi</name>
    <name type="common">Amoeba</name>
    <dbReference type="NCBI Taxonomy" id="5762"/>
    <lineage>
        <taxon>Eukaryota</taxon>
        <taxon>Discoba</taxon>
        <taxon>Heterolobosea</taxon>
        <taxon>Tetramitia</taxon>
        <taxon>Eutetramitia</taxon>
        <taxon>Vahlkampfiidae</taxon>
        <taxon>Naegleria</taxon>
    </lineage>
</organism>
<dbReference type="OrthoDB" id="10487315at2759"/>
<accession>D2V3M0</accession>
<dbReference type="KEGG" id="ngr:NAEGRDRAFT_57022"/>
<sequence length="769" mass="85635">MMVIMKAKQKMFERKTATSVTTSSEAHDSNSNNNYTTTNQAPSLSINSSVGLPEHNHHQQHFPSSLSSSSSQQHQQPLTNSPSNLSILRDYKHHQQQQGNTHHNNTSPQTPPHSPRQNSNNTTTNGNASPSTASSTTNTTTNTNKRLSIKLASNSSKRLSVNLLLNKLSGVGGGNNDNAALQHHLQQYSSSMMRHGSGTGGGAQGGVGGGSNSIAPGGGGIGSSNALIGNMDSMNNALMSREGSQILLGVPYKEGLGYRKTSHWPYRYNKRYFVLKNHHLRIYRAINDYQQHQQYSSIVKHALKQQQHGDSNMNGNVVAINNIINHDLYNSRDDSNNLSNHSIVSPYSSFTSNMITTPSGDMIPKVDTSSFMLYKIPLKYCKIFKFHTTNTNESTNLDYRSSASEMNAKDVPSKSFATTDKKDEKKEDDEEEEFELHFLPPPTYTGPGVTGQKAYKLHENEEGNTNNMSSSPSSVIHGDEVASGSGANSAIFKLKFKGTANDWFKLLDKAIFLASKTGDNEEEDVWNQEQKKDFDEEEWLSQYKKEQQQDMMDLPVFLRPLQMQIKQHNDEMLIDHQEKQKQISAEKNMSLKKRLSQYFSGSGASNANSNNNNKRNSGNSYAYVSEKPFDLKSDNLVDSISESTTSHNSSNEKRKSGYVIDDSIPDITDMSQLQDLIRQHDDDDYSQPSQPKFASDHKTTNHAVSSLKTEEKKNSALHRLSTNLSELFSKKKQQSNTQVPDNSDTISVDGKKEKRKSVFGRLLNINKEK</sequence>
<dbReference type="EMBL" id="GG738850">
    <property type="protein sequence ID" value="EFC48661.1"/>
    <property type="molecule type" value="Genomic_DNA"/>
</dbReference>
<feature type="region of interest" description="Disordered" evidence="1">
    <location>
        <begin position="1"/>
        <end position="145"/>
    </location>
</feature>
<feature type="region of interest" description="Disordered" evidence="1">
    <location>
        <begin position="602"/>
        <end position="621"/>
    </location>
</feature>
<dbReference type="OMA" id="PANMINE"/>
<reference evidence="2 3" key="1">
    <citation type="journal article" date="2010" name="Cell">
        <title>The genome of Naegleria gruberi illuminates early eukaryotic versatility.</title>
        <authorList>
            <person name="Fritz-Laylin L.K."/>
            <person name="Prochnik S.E."/>
            <person name="Ginger M.L."/>
            <person name="Dacks J.B."/>
            <person name="Carpenter M.L."/>
            <person name="Field M.C."/>
            <person name="Kuo A."/>
            <person name="Paredez A."/>
            <person name="Chapman J."/>
            <person name="Pham J."/>
            <person name="Shu S."/>
            <person name="Neupane R."/>
            <person name="Cipriano M."/>
            <person name="Mancuso J."/>
            <person name="Tu H."/>
            <person name="Salamov A."/>
            <person name="Lindquist E."/>
            <person name="Shapiro H."/>
            <person name="Lucas S."/>
            <person name="Grigoriev I.V."/>
            <person name="Cande W.Z."/>
            <person name="Fulton C."/>
            <person name="Rokhsar D.S."/>
            <person name="Dawson S.C."/>
        </authorList>
    </citation>
    <scope>NUCLEOTIDE SEQUENCE [LARGE SCALE GENOMIC DNA]</scope>
    <source>
        <strain evidence="2 3">NEG-M</strain>
    </source>
</reference>
<feature type="region of interest" description="Disordered" evidence="1">
    <location>
        <begin position="192"/>
        <end position="216"/>
    </location>
</feature>
<evidence type="ECO:0000313" key="3">
    <source>
        <dbReference type="Proteomes" id="UP000006671"/>
    </source>
</evidence>
<dbReference type="AlphaFoldDB" id="D2V3M0"/>
<dbReference type="InParanoid" id="D2V3M0"/>
<feature type="region of interest" description="Disordered" evidence="1">
    <location>
        <begin position="394"/>
        <end position="445"/>
    </location>
</feature>
<feature type="region of interest" description="Disordered" evidence="1">
    <location>
        <begin position="680"/>
        <end position="753"/>
    </location>
</feature>
<feature type="compositionally biased region" description="Polar residues" evidence="1">
    <location>
        <begin position="734"/>
        <end position="746"/>
    </location>
</feature>
<gene>
    <name evidence="2" type="ORF">NAEGRDRAFT_57022</name>
</gene>
<evidence type="ECO:0008006" key="4">
    <source>
        <dbReference type="Google" id="ProtNLM"/>
    </source>
</evidence>
<dbReference type="Proteomes" id="UP000006671">
    <property type="component" value="Unassembled WGS sequence"/>
</dbReference>
<name>D2V3M0_NAEGR</name>
<feature type="compositionally biased region" description="Polar residues" evidence="1">
    <location>
        <begin position="40"/>
        <end position="50"/>
    </location>
</feature>
<proteinExistence type="predicted"/>
<keyword evidence="3" id="KW-1185">Reference proteome</keyword>